<dbReference type="AlphaFoldDB" id="Q4T6C4"/>
<reference evidence="1" key="2">
    <citation type="submission" date="2004-02" db="EMBL/GenBank/DDBJ databases">
        <authorList>
            <consortium name="Genoscope"/>
            <consortium name="Whitehead Institute Centre for Genome Research"/>
        </authorList>
    </citation>
    <scope>NUCLEOTIDE SEQUENCE</scope>
</reference>
<proteinExistence type="predicted"/>
<gene>
    <name evidence="1" type="ORF">GSTENG00006383001</name>
</gene>
<sequence length="38" mass="4097">MTDMSWGFISSQSANSGIISPQLISDAQDLNVEGIRNI</sequence>
<comment type="caution">
    <text evidence="1">The sequence shown here is derived from an EMBL/GenBank/DDBJ whole genome shotgun (WGS) entry which is preliminary data.</text>
</comment>
<accession>Q4T6C4</accession>
<protein>
    <submittedName>
        <fullName evidence="1">(spotted green pufferfish) hypothetical protein</fullName>
    </submittedName>
</protein>
<organism evidence="1">
    <name type="scientific">Tetraodon nigroviridis</name>
    <name type="common">Spotted green pufferfish</name>
    <name type="synonym">Chelonodon nigroviridis</name>
    <dbReference type="NCBI Taxonomy" id="99883"/>
    <lineage>
        <taxon>Eukaryota</taxon>
        <taxon>Metazoa</taxon>
        <taxon>Chordata</taxon>
        <taxon>Craniata</taxon>
        <taxon>Vertebrata</taxon>
        <taxon>Euteleostomi</taxon>
        <taxon>Actinopterygii</taxon>
        <taxon>Neopterygii</taxon>
        <taxon>Teleostei</taxon>
        <taxon>Neoteleostei</taxon>
        <taxon>Acanthomorphata</taxon>
        <taxon>Eupercaria</taxon>
        <taxon>Tetraodontiformes</taxon>
        <taxon>Tetradontoidea</taxon>
        <taxon>Tetraodontidae</taxon>
        <taxon>Tetraodon</taxon>
    </lineage>
</organism>
<evidence type="ECO:0000313" key="1">
    <source>
        <dbReference type="EMBL" id="CAF91558.1"/>
    </source>
</evidence>
<name>Q4T6C4_TETNG</name>
<reference evidence="1" key="1">
    <citation type="journal article" date="2004" name="Nature">
        <title>Genome duplication in the teleost fish Tetraodon nigroviridis reveals the early vertebrate proto-karyotype.</title>
        <authorList>
            <person name="Jaillon O."/>
            <person name="Aury J.-M."/>
            <person name="Brunet F."/>
            <person name="Petit J.-L."/>
            <person name="Stange-Thomann N."/>
            <person name="Mauceli E."/>
            <person name="Bouneau L."/>
            <person name="Fischer C."/>
            <person name="Ozouf-Costaz C."/>
            <person name="Bernot A."/>
            <person name="Nicaud S."/>
            <person name="Jaffe D."/>
            <person name="Fisher S."/>
            <person name="Lutfalla G."/>
            <person name="Dossat C."/>
            <person name="Segurens B."/>
            <person name="Dasilva C."/>
            <person name="Salanoubat M."/>
            <person name="Levy M."/>
            <person name="Boudet N."/>
            <person name="Castellano S."/>
            <person name="Anthouard V."/>
            <person name="Jubin C."/>
            <person name="Castelli V."/>
            <person name="Katinka M."/>
            <person name="Vacherie B."/>
            <person name="Biemont C."/>
            <person name="Skalli Z."/>
            <person name="Cattolico L."/>
            <person name="Poulain J."/>
            <person name="De Berardinis V."/>
            <person name="Cruaud C."/>
            <person name="Duprat S."/>
            <person name="Brottier P."/>
            <person name="Coutanceau J.-P."/>
            <person name="Gouzy J."/>
            <person name="Parra G."/>
            <person name="Lardier G."/>
            <person name="Chapple C."/>
            <person name="McKernan K.J."/>
            <person name="McEwan P."/>
            <person name="Bosak S."/>
            <person name="Kellis M."/>
            <person name="Volff J.-N."/>
            <person name="Guigo R."/>
            <person name="Zody M.C."/>
            <person name="Mesirov J."/>
            <person name="Lindblad-Toh K."/>
            <person name="Birren B."/>
            <person name="Nusbaum C."/>
            <person name="Kahn D."/>
            <person name="Robinson-Rechavi M."/>
            <person name="Laudet V."/>
            <person name="Schachter V."/>
            <person name="Quetier F."/>
            <person name="Saurin W."/>
            <person name="Scarpelli C."/>
            <person name="Wincker P."/>
            <person name="Lander E.S."/>
            <person name="Weissenbach J."/>
            <person name="Roest Crollius H."/>
        </authorList>
    </citation>
    <scope>NUCLEOTIDE SEQUENCE [LARGE SCALE GENOMIC DNA]</scope>
</reference>
<dbReference type="EMBL" id="CAAE01008822">
    <property type="protein sequence ID" value="CAF91558.1"/>
    <property type="molecule type" value="Genomic_DNA"/>
</dbReference>
<dbReference type="KEGG" id="tng:GSTEN00006383G001"/>